<dbReference type="SUPFAM" id="SSF53213">
    <property type="entry name" value="LigB-like"/>
    <property type="match status" value="1"/>
</dbReference>
<comment type="caution">
    <text evidence="1">The sequence shown here is derived from an EMBL/GenBank/DDBJ whole genome shotgun (WGS) entry which is preliminary data.</text>
</comment>
<gene>
    <name evidence="1" type="ORF">AQ490_01560</name>
</gene>
<dbReference type="AlphaFoldDB" id="A0A0T6LZK9"/>
<dbReference type="RefSeq" id="WP_018382843.1">
    <property type="nucleotide sequence ID" value="NZ_LLZU01000001.1"/>
</dbReference>
<dbReference type="EMBL" id="LLZU01000001">
    <property type="protein sequence ID" value="KRV51469.1"/>
    <property type="molecule type" value="Genomic_DNA"/>
</dbReference>
<organism evidence="1 2">
    <name type="scientific">Wenjunlia vitaminophila</name>
    <name type="common">Streptomyces vitaminophilus</name>
    <dbReference type="NCBI Taxonomy" id="76728"/>
    <lineage>
        <taxon>Bacteria</taxon>
        <taxon>Bacillati</taxon>
        <taxon>Actinomycetota</taxon>
        <taxon>Actinomycetes</taxon>
        <taxon>Kitasatosporales</taxon>
        <taxon>Streptomycetaceae</taxon>
        <taxon>Wenjunlia</taxon>
    </lineage>
</organism>
<dbReference type="Gene3D" id="3.40.830.10">
    <property type="entry name" value="LigB-like"/>
    <property type="match status" value="1"/>
</dbReference>
<dbReference type="Proteomes" id="UP000050867">
    <property type="component" value="Unassembled WGS sequence"/>
</dbReference>
<reference evidence="1 2" key="1">
    <citation type="submission" date="2015-10" db="EMBL/GenBank/DDBJ databases">
        <title>Draft genome sequence of pyrrolomycin-producing Streptomyces vitaminophilus.</title>
        <authorList>
            <person name="Graham D.E."/>
            <person name="Mahan K.M."/>
            <person name="Klingeman D.M."/>
            <person name="Hettich R.L."/>
            <person name="Parry R.J."/>
        </authorList>
    </citation>
    <scope>NUCLEOTIDE SEQUENCE [LARGE SCALE GENOMIC DNA]</scope>
    <source>
        <strain evidence="1 2">ATCC 31673</strain>
    </source>
</reference>
<name>A0A0T6LZK9_WENVI</name>
<dbReference type="CDD" id="cd07951">
    <property type="entry name" value="ED_3B_N_AMMECR1"/>
    <property type="match status" value="1"/>
</dbReference>
<evidence type="ECO:0000313" key="2">
    <source>
        <dbReference type="Proteomes" id="UP000050867"/>
    </source>
</evidence>
<dbReference type="eggNOG" id="COG3885">
    <property type="taxonomic scope" value="Bacteria"/>
</dbReference>
<evidence type="ECO:0000313" key="1">
    <source>
        <dbReference type="EMBL" id="KRV51469.1"/>
    </source>
</evidence>
<sequence>MLVAAAVCPATPLLVPEVASGAAGELAGLRAACGRALTGLAAARPDRLLVVGPAEPDERGPHAQGAVGSFRPFGVDLTVRLGEPAEGTVAEPAGGARRLPYALAVAAWLLGQRGGWAGPCEGLGVGEPLAPSECLRVGRELAAPPGRLALLVMGDGSACREPGSPRAEDARAVAFDERVAAALAAADVEALAGIDAELAAELQVAGRAPWQVLAGAAADARLTGRLLCQDAPYGVGYFVALWS</sequence>
<protein>
    <recommendedName>
        <fullName evidence="3">Extradiol ring-cleavage dioxygenase class III enzyme subunit B domain-containing protein</fullName>
    </recommendedName>
</protein>
<dbReference type="OrthoDB" id="4543339at2"/>
<evidence type="ECO:0008006" key="3">
    <source>
        <dbReference type="Google" id="ProtNLM"/>
    </source>
</evidence>
<dbReference type="STRING" id="76728.AQ490_01560"/>
<keyword evidence="2" id="KW-1185">Reference proteome</keyword>
<accession>A0A0T6LZK9</accession>
<proteinExistence type="predicted"/>